<dbReference type="InterPro" id="IPR002876">
    <property type="entry name" value="Transcrip_reg_TACO1-like"/>
</dbReference>
<dbReference type="InterPro" id="IPR017856">
    <property type="entry name" value="Integrase-like_N"/>
</dbReference>
<reference evidence="11" key="1">
    <citation type="submission" date="2016-11" db="EMBL/GenBank/DDBJ databases">
        <authorList>
            <person name="Varghese N."/>
            <person name="Submissions S."/>
        </authorList>
    </citation>
    <scope>NUCLEOTIDE SEQUENCE [LARGE SCALE GENOMIC DNA]</scope>
    <source>
        <strain evidence="11">DSM 11003</strain>
    </source>
</reference>
<dbReference type="Pfam" id="PF01709">
    <property type="entry name" value="Transcrip_reg"/>
    <property type="match status" value="1"/>
</dbReference>
<dbReference type="OrthoDB" id="9781053at2"/>
<protein>
    <recommendedName>
        <fullName evidence="6">Probable transcriptional regulatory protein SAMN02745221_01417</fullName>
    </recommendedName>
</protein>
<dbReference type="Proteomes" id="UP000242329">
    <property type="component" value="Unassembled WGS sequence"/>
</dbReference>
<evidence type="ECO:0000259" key="8">
    <source>
        <dbReference type="Pfam" id="PF01709"/>
    </source>
</evidence>
<keyword evidence="11" id="KW-1185">Reference proteome</keyword>
<dbReference type="AlphaFoldDB" id="A0A1M5PAG8"/>
<dbReference type="SUPFAM" id="SSF75625">
    <property type="entry name" value="YebC-like"/>
    <property type="match status" value="1"/>
</dbReference>
<keyword evidence="4 6" id="KW-0238">DNA-binding</keyword>
<dbReference type="GO" id="GO:0006355">
    <property type="term" value="P:regulation of DNA-templated transcription"/>
    <property type="evidence" value="ECO:0007669"/>
    <property type="project" value="UniProtKB-UniRule"/>
</dbReference>
<feature type="region of interest" description="Disordered" evidence="7">
    <location>
        <begin position="1"/>
        <end position="22"/>
    </location>
</feature>
<keyword evidence="3 6" id="KW-0805">Transcription regulation</keyword>
<comment type="subcellular location">
    <subcellularLocation>
        <location evidence="6">Cytoplasm</location>
    </subcellularLocation>
</comment>
<dbReference type="RefSeq" id="WP_073092072.1">
    <property type="nucleotide sequence ID" value="NZ_FQWY01000021.1"/>
</dbReference>
<dbReference type="EMBL" id="FQWY01000021">
    <property type="protein sequence ID" value="SHG98677.1"/>
    <property type="molecule type" value="Genomic_DNA"/>
</dbReference>
<accession>A0A1M5PAG8</accession>
<keyword evidence="5 6" id="KW-0804">Transcription</keyword>
<dbReference type="InterPro" id="IPR029072">
    <property type="entry name" value="YebC-like"/>
</dbReference>
<dbReference type="InterPro" id="IPR049083">
    <property type="entry name" value="TACO1_YebC_N"/>
</dbReference>
<sequence>MAGHSKWANIKHKKARSDERKGKEFTKIAREIMIAVRTGGSADPEANSKLKLAIQKAKAVNMPNENIQRAIKKGTGEIESEALEEMIYEGYGPAGVAILMEIATDNRNRTASEIRHIFSKHGGNMGESGCVAWMFKRAGLIGIKKENLKMDEEEFMLYVMDLGADDIKDEGEVLEIVTAPENFMEVKEALEKENIPLEVADVVMLPENTVEITDEETAAKVIKLIEKLEDHDDVQNVYTNVSIPDNLMEKLS</sequence>
<keyword evidence="2 6" id="KW-0963">Cytoplasm</keyword>
<gene>
    <name evidence="10" type="ORF">SAMN02745221_01417</name>
</gene>
<dbReference type="NCBIfam" id="NF001030">
    <property type="entry name" value="PRK00110.1"/>
    <property type="match status" value="1"/>
</dbReference>
<dbReference type="HAMAP" id="MF_00693">
    <property type="entry name" value="Transcrip_reg_TACO1"/>
    <property type="match status" value="1"/>
</dbReference>
<name>A0A1M5PAG8_9FIRM</name>
<evidence type="ECO:0000256" key="1">
    <source>
        <dbReference type="ARBA" id="ARBA00008724"/>
    </source>
</evidence>
<organism evidence="10 11">
    <name type="scientific">Thermosyntropha lipolytica DSM 11003</name>
    <dbReference type="NCBI Taxonomy" id="1123382"/>
    <lineage>
        <taxon>Bacteria</taxon>
        <taxon>Bacillati</taxon>
        <taxon>Bacillota</taxon>
        <taxon>Clostridia</taxon>
        <taxon>Eubacteriales</taxon>
        <taxon>Syntrophomonadaceae</taxon>
        <taxon>Thermosyntropha</taxon>
    </lineage>
</organism>
<evidence type="ECO:0000256" key="4">
    <source>
        <dbReference type="ARBA" id="ARBA00023125"/>
    </source>
</evidence>
<feature type="domain" description="TACO1/YebC-like N-terminal" evidence="9">
    <location>
        <begin position="5"/>
        <end position="77"/>
    </location>
</feature>
<dbReference type="FunFam" id="1.10.10.200:FF:000002">
    <property type="entry name" value="Probable transcriptional regulatory protein CLM62_37755"/>
    <property type="match status" value="1"/>
</dbReference>
<evidence type="ECO:0000256" key="3">
    <source>
        <dbReference type="ARBA" id="ARBA00023015"/>
    </source>
</evidence>
<dbReference type="Gene3D" id="3.30.70.980">
    <property type="match status" value="2"/>
</dbReference>
<dbReference type="GO" id="GO:0005829">
    <property type="term" value="C:cytosol"/>
    <property type="evidence" value="ECO:0007669"/>
    <property type="project" value="TreeGrafter"/>
</dbReference>
<dbReference type="PANTHER" id="PTHR12532:SF6">
    <property type="entry name" value="TRANSCRIPTIONAL REGULATORY PROTEIN YEBC-RELATED"/>
    <property type="match status" value="1"/>
</dbReference>
<evidence type="ECO:0000256" key="7">
    <source>
        <dbReference type="SAM" id="MobiDB-lite"/>
    </source>
</evidence>
<feature type="domain" description="TACO1/YebC-like second and third" evidence="8">
    <location>
        <begin position="83"/>
        <end position="241"/>
    </location>
</feature>
<evidence type="ECO:0000259" key="9">
    <source>
        <dbReference type="Pfam" id="PF20772"/>
    </source>
</evidence>
<evidence type="ECO:0000313" key="10">
    <source>
        <dbReference type="EMBL" id="SHG98677.1"/>
    </source>
</evidence>
<dbReference type="GO" id="GO:0003677">
    <property type="term" value="F:DNA binding"/>
    <property type="evidence" value="ECO:0007669"/>
    <property type="project" value="UniProtKB-UniRule"/>
</dbReference>
<dbReference type="NCBIfam" id="NF009044">
    <property type="entry name" value="PRK12378.1"/>
    <property type="match status" value="1"/>
</dbReference>
<evidence type="ECO:0000256" key="6">
    <source>
        <dbReference type="HAMAP-Rule" id="MF_00693"/>
    </source>
</evidence>
<dbReference type="STRING" id="1123382.SAMN02745221_01417"/>
<dbReference type="Gene3D" id="1.10.10.200">
    <property type="match status" value="1"/>
</dbReference>
<dbReference type="InterPro" id="IPR048300">
    <property type="entry name" value="TACO1_YebC-like_2nd/3rd_dom"/>
</dbReference>
<evidence type="ECO:0000256" key="5">
    <source>
        <dbReference type="ARBA" id="ARBA00023163"/>
    </source>
</evidence>
<dbReference type="Pfam" id="PF20772">
    <property type="entry name" value="TACO1_YebC_N"/>
    <property type="match status" value="1"/>
</dbReference>
<dbReference type="InterPro" id="IPR026564">
    <property type="entry name" value="Transcrip_reg_TACO1-like_dom3"/>
</dbReference>
<evidence type="ECO:0000313" key="11">
    <source>
        <dbReference type="Proteomes" id="UP000242329"/>
    </source>
</evidence>
<evidence type="ECO:0000256" key="2">
    <source>
        <dbReference type="ARBA" id="ARBA00022490"/>
    </source>
</evidence>
<proteinExistence type="inferred from homology"/>
<comment type="similarity">
    <text evidence="1 6">Belongs to the TACO1 family.</text>
</comment>
<dbReference type="PANTHER" id="PTHR12532">
    <property type="entry name" value="TRANSLATIONAL ACTIVATOR OF CYTOCHROME C OXIDASE 1"/>
    <property type="match status" value="1"/>
</dbReference>
<dbReference type="NCBIfam" id="TIGR01033">
    <property type="entry name" value="YebC/PmpR family DNA-binding transcriptional regulator"/>
    <property type="match status" value="1"/>
</dbReference>